<dbReference type="AlphaFoldDB" id="A0A8S1E8J7"/>
<dbReference type="EMBL" id="CADEPM010000001">
    <property type="protein sequence ID" value="CAB3397234.1"/>
    <property type="molecule type" value="Genomic_DNA"/>
</dbReference>
<keyword evidence="2" id="KW-1185">Reference proteome</keyword>
<comment type="caution">
    <text evidence="1">The sequence shown here is derived from an EMBL/GenBank/DDBJ whole genome shotgun (WGS) entry which is preliminary data.</text>
</comment>
<evidence type="ECO:0000313" key="2">
    <source>
        <dbReference type="Proteomes" id="UP000494206"/>
    </source>
</evidence>
<dbReference type="Proteomes" id="UP000494206">
    <property type="component" value="Unassembled WGS sequence"/>
</dbReference>
<accession>A0A8S1E8J7</accession>
<name>A0A8S1E8J7_9PELO</name>
<sequence length="81" mass="9237">MLNKNFHEKWRKDIEELGKKTGELEIAPPTDAKKKENFDIQMAKVNEAVKKANEMAASLEMIQTKHLAAIKAILTEVEVRC</sequence>
<proteinExistence type="predicted"/>
<protein>
    <submittedName>
        <fullName evidence="1">Uncharacterized protein</fullName>
    </submittedName>
</protein>
<gene>
    <name evidence="1" type="ORF">CBOVIS_LOCUS677</name>
</gene>
<evidence type="ECO:0000313" key="1">
    <source>
        <dbReference type="EMBL" id="CAB3397234.1"/>
    </source>
</evidence>
<reference evidence="1 2" key="1">
    <citation type="submission" date="2020-04" db="EMBL/GenBank/DDBJ databases">
        <authorList>
            <person name="Laetsch R D."/>
            <person name="Stevens L."/>
            <person name="Kumar S."/>
            <person name="Blaxter L. M."/>
        </authorList>
    </citation>
    <scope>NUCLEOTIDE SEQUENCE [LARGE SCALE GENOMIC DNA]</scope>
</reference>
<dbReference type="OrthoDB" id="5849649at2759"/>
<organism evidence="1 2">
    <name type="scientific">Caenorhabditis bovis</name>
    <dbReference type="NCBI Taxonomy" id="2654633"/>
    <lineage>
        <taxon>Eukaryota</taxon>
        <taxon>Metazoa</taxon>
        <taxon>Ecdysozoa</taxon>
        <taxon>Nematoda</taxon>
        <taxon>Chromadorea</taxon>
        <taxon>Rhabditida</taxon>
        <taxon>Rhabditina</taxon>
        <taxon>Rhabditomorpha</taxon>
        <taxon>Rhabditoidea</taxon>
        <taxon>Rhabditidae</taxon>
        <taxon>Peloderinae</taxon>
        <taxon>Caenorhabditis</taxon>
    </lineage>
</organism>